<protein>
    <submittedName>
        <fullName evidence="1">TRPM8 channel-associated factor</fullName>
    </submittedName>
</protein>
<dbReference type="PANTHER" id="PTHR15730:SF5">
    <property type="entry name" value="SI:CH211-210B2.2-RELATED"/>
    <property type="match status" value="1"/>
</dbReference>
<dbReference type="SUPFAM" id="SSF52317">
    <property type="entry name" value="Class I glutamine amidotransferase-like"/>
    <property type="match status" value="1"/>
</dbReference>
<dbReference type="AlphaFoldDB" id="A0A8J4TLZ1"/>
<dbReference type="GO" id="GO:0090314">
    <property type="term" value="P:positive regulation of protein targeting to membrane"/>
    <property type="evidence" value="ECO:0007669"/>
    <property type="project" value="TreeGrafter"/>
</dbReference>
<dbReference type="OrthoDB" id="10260387at2759"/>
<evidence type="ECO:0000313" key="1">
    <source>
        <dbReference type="EMBL" id="KAF5900566.1"/>
    </source>
</evidence>
<gene>
    <name evidence="1" type="ORF">DAT39_009670</name>
</gene>
<proteinExistence type="predicted"/>
<keyword evidence="2" id="KW-1185">Reference proteome</keyword>
<comment type="caution">
    <text evidence="1">The sequence shown here is derived from an EMBL/GenBank/DDBJ whole genome shotgun (WGS) entry which is preliminary data.</text>
</comment>
<reference evidence="1" key="1">
    <citation type="submission" date="2020-07" db="EMBL/GenBank/DDBJ databases">
        <title>Clarias magur genome sequencing, assembly and annotation.</title>
        <authorList>
            <person name="Kushwaha B."/>
            <person name="Kumar R."/>
            <person name="Das P."/>
            <person name="Joshi C.G."/>
            <person name="Kumar D."/>
            <person name="Nagpure N.S."/>
            <person name="Pandey M."/>
            <person name="Agarwal S."/>
            <person name="Srivastava S."/>
            <person name="Singh M."/>
            <person name="Sahoo L."/>
            <person name="Jayasankar P."/>
            <person name="Meher P.K."/>
            <person name="Koringa P.G."/>
            <person name="Iquebal M.A."/>
            <person name="Das S.P."/>
            <person name="Bit A."/>
            <person name="Patnaik S."/>
            <person name="Patel N."/>
            <person name="Shah T.M."/>
            <person name="Hinsu A."/>
            <person name="Jena J.K."/>
        </authorList>
    </citation>
    <scope>NUCLEOTIDE SEQUENCE</scope>
    <source>
        <strain evidence="1">CIFAMagur01</strain>
        <tissue evidence="1">Testis</tissue>
    </source>
</reference>
<organism evidence="1 2">
    <name type="scientific">Clarias magur</name>
    <name type="common">Asian catfish</name>
    <name type="synonym">Macropteronotus magur</name>
    <dbReference type="NCBI Taxonomy" id="1594786"/>
    <lineage>
        <taxon>Eukaryota</taxon>
        <taxon>Metazoa</taxon>
        <taxon>Chordata</taxon>
        <taxon>Craniata</taxon>
        <taxon>Vertebrata</taxon>
        <taxon>Euteleostomi</taxon>
        <taxon>Actinopterygii</taxon>
        <taxon>Neopterygii</taxon>
        <taxon>Teleostei</taxon>
        <taxon>Ostariophysi</taxon>
        <taxon>Siluriformes</taxon>
        <taxon>Clariidae</taxon>
        <taxon>Clarias</taxon>
    </lineage>
</organism>
<dbReference type="InterPro" id="IPR051244">
    <property type="entry name" value="TCAF"/>
</dbReference>
<dbReference type="Proteomes" id="UP000727407">
    <property type="component" value="Unassembled WGS sequence"/>
</dbReference>
<sequence>MEQELDYCVLMNGIDDLDFQGVAVPSDLVLIGSHAFPLSMNPRGQVLMAASRYGQGRIVVLGHETYLTSFPNLVKNALTWLMTSESENTTVGIQKSLRSLAVNLSSCSMKTEVGDFKNDGLAVYVTDAYSVDSSAKELVAFLKSGGGLLIAGQAWSWAQTHPGENTLLCFPGNKVCSVAGIYFSERPGEVGKLTVPRQIPSSWLAVSIGKDFKDDLKFLLEGVSEFDVQGEAVASELMAHGPLAFPIALTPCGRPFIAGAYYGQGRVIVVSHEDYLGRDSLSSFLINALRWLDEGHDGVIGIVPQLKDAHRILSKSGLNCQFTGFREDLSIFVCTSYDDSQCHQILEFVAEGGGLMIGGHAWYWAQCNPHRSVMMDCPGNRILNKMGLSLIENTIDGGLYEVQQITGGGDSGTHAYHFLELMRRFACHVIQGHDLTRLEEECLQKLRNDCANYLRMQAYDSVSYTSIVALITDMVKEAGVPQVCHTCPVQSNKDKMLLHVGSEVYKVCKDPDALLPFIINDIPNLPTVSNARIRLSANTS</sequence>
<evidence type="ECO:0000313" key="2">
    <source>
        <dbReference type="Proteomes" id="UP000727407"/>
    </source>
</evidence>
<dbReference type="GO" id="GO:0005886">
    <property type="term" value="C:plasma membrane"/>
    <property type="evidence" value="ECO:0007669"/>
    <property type="project" value="TreeGrafter"/>
</dbReference>
<dbReference type="GO" id="GO:0044325">
    <property type="term" value="F:transmembrane transporter binding"/>
    <property type="evidence" value="ECO:0007669"/>
    <property type="project" value="TreeGrafter"/>
</dbReference>
<accession>A0A8J4TLZ1</accession>
<dbReference type="PANTHER" id="PTHR15730">
    <property type="entry name" value="EXPERIMENTAL AUTOIMMUNE PROSTATITIS ANTIGEN 2-RELATED"/>
    <property type="match status" value="1"/>
</dbReference>
<dbReference type="InterPro" id="IPR029062">
    <property type="entry name" value="Class_I_gatase-like"/>
</dbReference>
<dbReference type="EMBL" id="QNUK01000132">
    <property type="protein sequence ID" value="KAF5900566.1"/>
    <property type="molecule type" value="Genomic_DNA"/>
</dbReference>
<feature type="non-terminal residue" evidence="1">
    <location>
        <position position="540"/>
    </location>
</feature>
<name>A0A8J4TLZ1_CLAMG</name>